<organism evidence="1">
    <name type="scientific">mine drainage metagenome</name>
    <dbReference type="NCBI Taxonomy" id="410659"/>
    <lineage>
        <taxon>unclassified sequences</taxon>
        <taxon>metagenomes</taxon>
        <taxon>ecological metagenomes</taxon>
    </lineage>
</organism>
<name>T1AB51_9ZZZZ</name>
<comment type="caution">
    <text evidence="1">The sequence shown here is derived from an EMBL/GenBank/DDBJ whole genome shotgun (WGS) entry which is preliminary data.</text>
</comment>
<sequence length="228" mass="26292">MAYISCRPVNGVKYFYKVEGYRVGRKVRHRILEYYGRKDPRKDLEASPIVKKNIDGTCSFGDIALLYRAADEINLFEVIDTYVPKRQGLPLSLEFFLTSAHKLLDDKPSSANLSPWVEDTHLPSLLGFDTKRITENTQQYLMNKIYDEERNIDHLYRISIDLYKNATKLFGKEDDTYFYDITSTYFEGKCCPLAFFGHNKDGKPDKLQINIAMIMNGAYGIPIVSKVV</sequence>
<dbReference type="PANTHER" id="PTHR34614">
    <property type="match status" value="1"/>
</dbReference>
<protein>
    <submittedName>
        <fullName evidence="1">Protein containing transposase</fullName>
    </submittedName>
</protein>
<dbReference type="EMBL" id="AUZZ01004260">
    <property type="protein sequence ID" value="EQD54257.1"/>
    <property type="molecule type" value="Genomic_DNA"/>
</dbReference>
<dbReference type="AlphaFoldDB" id="T1AB51"/>
<dbReference type="PANTHER" id="PTHR34614:SF2">
    <property type="entry name" value="TRANSPOSASE IS4-LIKE DOMAIN-CONTAINING PROTEIN"/>
    <property type="match status" value="1"/>
</dbReference>
<gene>
    <name evidence="1" type="ORF">B2A_06065</name>
</gene>
<reference evidence="1" key="1">
    <citation type="submission" date="2013-08" db="EMBL/GenBank/DDBJ databases">
        <authorList>
            <person name="Mendez C."/>
            <person name="Richter M."/>
            <person name="Ferrer M."/>
            <person name="Sanchez J."/>
        </authorList>
    </citation>
    <scope>NUCLEOTIDE SEQUENCE</scope>
</reference>
<proteinExistence type="predicted"/>
<evidence type="ECO:0000313" key="1">
    <source>
        <dbReference type="EMBL" id="EQD54257.1"/>
    </source>
</evidence>
<accession>T1AB51</accession>
<reference evidence="1" key="2">
    <citation type="journal article" date="2014" name="ISME J.">
        <title>Microbial stratification in low pH oxic and suboxic macroscopic growths along an acid mine drainage.</title>
        <authorList>
            <person name="Mendez-Garcia C."/>
            <person name="Mesa V."/>
            <person name="Sprenger R.R."/>
            <person name="Richter M."/>
            <person name="Diez M.S."/>
            <person name="Solano J."/>
            <person name="Bargiela R."/>
            <person name="Golyshina O.V."/>
            <person name="Manteca A."/>
            <person name="Ramos J.L."/>
            <person name="Gallego J.R."/>
            <person name="Llorente I."/>
            <person name="Martins Dos Santos V.A."/>
            <person name="Jensen O.N."/>
            <person name="Pelaez A.I."/>
            <person name="Sanchez J."/>
            <person name="Ferrer M."/>
        </authorList>
    </citation>
    <scope>NUCLEOTIDE SEQUENCE</scope>
</reference>